<evidence type="ECO:0000313" key="3">
    <source>
        <dbReference type="EMBL" id="SFL50433.1"/>
    </source>
</evidence>
<keyword evidence="3" id="KW-0449">Lipoprotein</keyword>
<evidence type="ECO:0000256" key="1">
    <source>
        <dbReference type="SAM" id="MobiDB-lite"/>
    </source>
</evidence>
<sequence length="351" mass="39794">MRRLTYAGFFLLLLTMLLAACGEKSQEEVMQDLDRKLQDMSGYKTEASMTLETGDEPRTYDVGVSYMQNEQNKYYKVDLQNENEEQNQMIIRNDDGVFVLTPSLNKSFRFQSDWPNNNSQVYLYESLISDILMDAERTFSIHEDTYVFETKTNYQNKNLHHQEIVLDTKTLAPRSVKIYDADYKELVAVDFSDFEENAEFEQSDFETERNMTAANMEVPAAAEEKEKEDQKEQSSRESFEVVYPTFEPQGAVLEDKEESVTDSGKRIVLTYGGDKPFTIVETAAAAEAVTTDINMGEGEPVNLNTAVGARTEDSLVWNSDGVEFLIASNHLTGEEMAAVARSMTEPAQAVK</sequence>
<feature type="compositionally biased region" description="Basic and acidic residues" evidence="1">
    <location>
        <begin position="222"/>
        <end position="239"/>
    </location>
</feature>
<dbReference type="InterPro" id="IPR029046">
    <property type="entry name" value="LolA/LolB/LppX"/>
</dbReference>
<dbReference type="InterPro" id="IPR052944">
    <property type="entry name" value="Sporulation_related"/>
</dbReference>
<dbReference type="AlphaFoldDB" id="A0A1I4I8Q4"/>
<dbReference type="RefSeq" id="WP_245736763.1">
    <property type="nucleotide sequence ID" value="NZ_FOTY01000001.1"/>
</dbReference>
<accession>A0A1I4I8Q4</accession>
<name>A0A1I4I8Q4_9BACI</name>
<evidence type="ECO:0000256" key="2">
    <source>
        <dbReference type="SAM" id="SignalP"/>
    </source>
</evidence>
<gene>
    <name evidence="3" type="ORF">SAMN04488054_101288</name>
</gene>
<dbReference type="STRING" id="266892.SAMN04488054_101288"/>
<dbReference type="EMBL" id="FOTY01000001">
    <property type="protein sequence ID" value="SFL50433.1"/>
    <property type="molecule type" value="Genomic_DNA"/>
</dbReference>
<keyword evidence="4" id="KW-1185">Reference proteome</keyword>
<dbReference type="Proteomes" id="UP000199668">
    <property type="component" value="Unassembled WGS sequence"/>
</dbReference>
<feature type="signal peptide" evidence="2">
    <location>
        <begin position="1"/>
        <end position="19"/>
    </location>
</feature>
<proteinExistence type="predicted"/>
<dbReference type="PROSITE" id="PS51257">
    <property type="entry name" value="PROKAR_LIPOPROTEIN"/>
    <property type="match status" value="1"/>
</dbReference>
<dbReference type="Gene3D" id="2.50.20.10">
    <property type="entry name" value="Lipoprotein localisation LolA/LolB/LppX"/>
    <property type="match status" value="1"/>
</dbReference>
<feature type="chain" id="PRO_5038346934" evidence="2">
    <location>
        <begin position="20"/>
        <end position="351"/>
    </location>
</feature>
<dbReference type="PANTHER" id="PTHR37507:SF2">
    <property type="entry name" value="SPORULATION PROTEIN YDCC"/>
    <property type="match status" value="1"/>
</dbReference>
<feature type="region of interest" description="Disordered" evidence="1">
    <location>
        <begin position="219"/>
        <end position="239"/>
    </location>
</feature>
<organism evidence="3 4">
    <name type="scientific">Salibacterium qingdaonense</name>
    <dbReference type="NCBI Taxonomy" id="266892"/>
    <lineage>
        <taxon>Bacteria</taxon>
        <taxon>Bacillati</taxon>
        <taxon>Bacillota</taxon>
        <taxon>Bacilli</taxon>
        <taxon>Bacillales</taxon>
        <taxon>Bacillaceae</taxon>
    </lineage>
</organism>
<dbReference type="SUPFAM" id="SSF89392">
    <property type="entry name" value="Prokaryotic lipoproteins and lipoprotein localization factors"/>
    <property type="match status" value="1"/>
</dbReference>
<reference evidence="3 4" key="1">
    <citation type="submission" date="2016-10" db="EMBL/GenBank/DDBJ databases">
        <authorList>
            <person name="de Groot N.N."/>
        </authorList>
    </citation>
    <scope>NUCLEOTIDE SEQUENCE [LARGE SCALE GENOMIC DNA]</scope>
    <source>
        <strain evidence="3 4">CGMCC 1.6134</strain>
    </source>
</reference>
<protein>
    <submittedName>
        <fullName evidence="3">Outer membrane lipoprotein-sorting protein</fullName>
    </submittedName>
</protein>
<keyword evidence="2" id="KW-0732">Signal</keyword>
<evidence type="ECO:0000313" key="4">
    <source>
        <dbReference type="Proteomes" id="UP000199668"/>
    </source>
</evidence>
<dbReference type="PANTHER" id="PTHR37507">
    <property type="entry name" value="SPORULATION PROTEIN YDCC"/>
    <property type="match status" value="1"/>
</dbReference>